<sequence>MLSRGRLSITQRKKQKSPDSLEPPAAQSFCLWPELCVKAQSPGMEEFFCCEGKKFEKCRESRAAVSQAESEQAERREEKRGRSFSSTGFKETADTEDEEEEEEKEEEG</sequence>
<dbReference type="AlphaFoldDB" id="A0A9N7Z6T1"/>
<proteinExistence type="predicted"/>
<protein>
    <submittedName>
        <fullName evidence="2">Uncharacterized protein</fullName>
    </submittedName>
</protein>
<evidence type="ECO:0000256" key="1">
    <source>
        <dbReference type="SAM" id="MobiDB-lite"/>
    </source>
</evidence>
<organism evidence="2 3">
    <name type="scientific">Pleuronectes platessa</name>
    <name type="common">European plaice</name>
    <dbReference type="NCBI Taxonomy" id="8262"/>
    <lineage>
        <taxon>Eukaryota</taxon>
        <taxon>Metazoa</taxon>
        <taxon>Chordata</taxon>
        <taxon>Craniata</taxon>
        <taxon>Vertebrata</taxon>
        <taxon>Euteleostomi</taxon>
        <taxon>Actinopterygii</taxon>
        <taxon>Neopterygii</taxon>
        <taxon>Teleostei</taxon>
        <taxon>Neoteleostei</taxon>
        <taxon>Acanthomorphata</taxon>
        <taxon>Carangaria</taxon>
        <taxon>Pleuronectiformes</taxon>
        <taxon>Pleuronectoidei</taxon>
        <taxon>Pleuronectidae</taxon>
        <taxon>Pleuronectes</taxon>
    </lineage>
</organism>
<dbReference type="EMBL" id="CADEAL010004130">
    <property type="protein sequence ID" value="CAB1452491.1"/>
    <property type="molecule type" value="Genomic_DNA"/>
</dbReference>
<name>A0A9N7Z6T1_PLEPL</name>
<feature type="compositionally biased region" description="Basic and acidic residues" evidence="1">
    <location>
        <begin position="72"/>
        <end position="81"/>
    </location>
</feature>
<dbReference type="Proteomes" id="UP001153269">
    <property type="component" value="Unassembled WGS sequence"/>
</dbReference>
<evidence type="ECO:0000313" key="3">
    <source>
        <dbReference type="Proteomes" id="UP001153269"/>
    </source>
</evidence>
<keyword evidence="3" id="KW-1185">Reference proteome</keyword>
<gene>
    <name evidence="2" type="ORF">PLEPLA_LOCUS40241</name>
</gene>
<feature type="region of interest" description="Disordered" evidence="1">
    <location>
        <begin position="61"/>
        <end position="108"/>
    </location>
</feature>
<reference evidence="2" key="1">
    <citation type="submission" date="2020-03" db="EMBL/GenBank/DDBJ databases">
        <authorList>
            <person name="Weist P."/>
        </authorList>
    </citation>
    <scope>NUCLEOTIDE SEQUENCE</scope>
</reference>
<evidence type="ECO:0000313" key="2">
    <source>
        <dbReference type="EMBL" id="CAB1452491.1"/>
    </source>
</evidence>
<feature type="compositionally biased region" description="Acidic residues" evidence="1">
    <location>
        <begin position="94"/>
        <end position="108"/>
    </location>
</feature>
<accession>A0A9N7Z6T1</accession>
<comment type="caution">
    <text evidence="2">The sequence shown here is derived from an EMBL/GenBank/DDBJ whole genome shotgun (WGS) entry which is preliminary data.</text>
</comment>
<feature type="region of interest" description="Disordered" evidence="1">
    <location>
        <begin position="1"/>
        <end position="24"/>
    </location>
</feature>